<gene>
    <name evidence="2" type="ORF">PXEA_LOCUS26514</name>
</gene>
<evidence type="ECO:0000256" key="1">
    <source>
        <dbReference type="SAM" id="MobiDB-lite"/>
    </source>
</evidence>
<evidence type="ECO:0000313" key="2">
    <source>
        <dbReference type="EMBL" id="VEL33074.1"/>
    </source>
</evidence>
<name>A0A448XBZ9_9PLAT</name>
<organism evidence="2 3">
    <name type="scientific">Protopolystoma xenopodis</name>
    <dbReference type="NCBI Taxonomy" id="117903"/>
    <lineage>
        <taxon>Eukaryota</taxon>
        <taxon>Metazoa</taxon>
        <taxon>Spiralia</taxon>
        <taxon>Lophotrochozoa</taxon>
        <taxon>Platyhelminthes</taxon>
        <taxon>Monogenea</taxon>
        <taxon>Polyopisthocotylea</taxon>
        <taxon>Polystomatidea</taxon>
        <taxon>Polystomatidae</taxon>
        <taxon>Protopolystoma</taxon>
    </lineage>
</organism>
<sequence>MNSPISSPSHLDSQKSIYICTTTVNSRAPLLDNAEQSPCRSNYQDQLTTIGRYETLETTYYGSHPINSSTSDYLALSSPSGVSPLSSLSLHSSTDPRNLSLQALADSRSNSQLSGSTTKQDGFSVDSADGQKFIPSPPATIGHFSVGHRLMLAKETETGQTISTALGRIQAHQAGLAGDFETLTPKSRQHIDLKIKEKEDKMIRRDYEQRKMNALISQAVTKGLGLQMSGTLNLENHPAGFAATKSDRNDVWNQAIIMENDTTNSLQPLTNTHIQSCQGNHAQRLLFDDIKKYGLQKTNTLQVQHHELPNREVVVYHLPDDQPAYHHYSNEPSHSNTDRKQCHHCHRHRYRHRHSRHRQDGPHVFNWRLHAETVESFVGKEALITNNFSQQHSPIPLVPRDGRGEDPLMTPPIYTSITSISETSPDRNAVEIGQFSPGVSLTLPGEACLTSSPPILHSAVATVAVSPSPYGNAETARLPESLCQPTLVDQSISVGDQVDLFRSAGPGSISQLNSREALTQSANPIFVEVSEMAP</sequence>
<feature type="region of interest" description="Disordered" evidence="1">
    <location>
        <begin position="106"/>
        <end position="128"/>
    </location>
</feature>
<protein>
    <submittedName>
        <fullName evidence="2">Uncharacterized protein</fullName>
    </submittedName>
</protein>
<proteinExistence type="predicted"/>
<reference evidence="2" key="1">
    <citation type="submission" date="2018-11" db="EMBL/GenBank/DDBJ databases">
        <authorList>
            <consortium name="Pathogen Informatics"/>
        </authorList>
    </citation>
    <scope>NUCLEOTIDE SEQUENCE</scope>
</reference>
<feature type="compositionally biased region" description="Polar residues" evidence="1">
    <location>
        <begin position="106"/>
        <end position="121"/>
    </location>
</feature>
<keyword evidence="3" id="KW-1185">Reference proteome</keyword>
<dbReference type="Proteomes" id="UP000784294">
    <property type="component" value="Unassembled WGS sequence"/>
</dbReference>
<accession>A0A448XBZ9</accession>
<comment type="caution">
    <text evidence="2">The sequence shown here is derived from an EMBL/GenBank/DDBJ whole genome shotgun (WGS) entry which is preliminary data.</text>
</comment>
<dbReference type="EMBL" id="CAAALY010245127">
    <property type="protein sequence ID" value="VEL33074.1"/>
    <property type="molecule type" value="Genomic_DNA"/>
</dbReference>
<evidence type="ECO:0000313" key="3">
    <source>
        <dbReference type="Proteomes" id="UP000784294"/>
    </source>
</evidence>
<dbReference type="AlphaFoldDB" id="A0A448XBZ9"/>